<dbReference type="PANTHER" id="PTHR43615:SF1">
    <property type="entry name" value="PPDK_N DOMAIN-CONTAINING PROTEIN"/>
    <property type="match status" value="1"/>
</dbReference>
<dbReference type="OrthoDB" id="9765468at2"/>
<dbReference type="Proteomes" id="UP000181917">
    <property type="component" value="Unassembled WGS sequence"/>
</dbReference>
<dbReference type="InterPro" id="IPR036637">
    <property type="entry name" value="Phosphohistidine_dom_sf"/>
</dbReference>
<dbReference type="InterPro" id="IPR051549">
    <property type="entry name" value="PEP_Utilizing_Enz"/>
</dbReference>
<evidence type="ECO:0000313" key="5">
    <source>
        <dbReference type="Proteomes" id="UP000181917"/>
    </source>
</evidence>
<keyword evidence="5" id="KW-1185">Reference proteome</keyword>
<feature type="region of interest" description="Disordered" evidence="1">
    <location>
        <begin position="246"/>
        <end position="275"/>
    </location>
</feature>
<feature type="domain" description="PEP-utilising enzyme mobile" evidence="2">
    <location>
        <begin position="795"/>
        <end position="864"/>
    </location>
</feature>
<dbReference type="Gene3D" id="3.50.30.10">
    <property type="entry name" value="Phosphohistidine domain"/>
    <property type="match status" value="1"/>
</dbReference>
<dbReference type="EMBL" id="FNKH01000002">
    <property type="protein sequence ID" value="SDQ51909.1"/>
    <property type="molecule type" value="Genomic_DNA"/>
</dbReference>
<keyword evidence="4" id="KW-0418">Kinase</keyword>
<dbReference type="GO" id="GO:0005524">
    <property type="term" value="F:ATP binding"/>
    <property type="evidence" value="ECO:0007669"/>
    <property type="project" value="InterPro"/>
</dbReference>
<keyword evidence="4" id="KW-0808">Transferase</keyword>
<dbReference type="SUPFAM" id="SSF52009">
    <property type="entry name" value="Phosphohistidine domain"/>
    <property type="match status" value="1"/>
</dbReference>
<evidence type="ECO:0000259" key="3">
    <source>
        <dbReference type="Pfam" id="PF01326"/>
    </source>
</evidence>
<feature type="domain" description="Pyruvate phosphate dikinase AMP/ATP-binding" evidence="3">
    <location>
        <begin position="19"/>
        <end position="330"/>
    </location>
</feature>
<sequence>MTHSAFVGPLAGFGAGNIALAGGKGANLGELIRNGFPVPDGFVITTRAYAALLDSTPLGGNLAELLQSGADGARIRAEFAATAVPPEISAAVAEAYAQLGSKTVAVRSSATAEDLPGAAFAGQQDTYLNVAGEDAVLAAVGDCWASLWTDRAIAYRQRQGIDPHEVAIAVVVQEMVPAEMAGVMFGANPVTGARGEIVVDASSGLGEAVVSGLVTPDHYVLDGAGRLTAYAPGRREVVIHAYDDGGTGGSRGIGENNGTSESRGAGEGRSRVGAPGAAELQRSLSPAQLAELARLARRAAELFGRPQDMEWAVAKGRVHVLQSRPMTALPPQPVTLNRFQRLMGPFFLEMFTQRPYPLDVSGWLDRGIGAMLRGMAGSVGVRFPSIQQLLPEEDGVVVRLVPPIPRPTLRTLAAPLSIAVRVRRFRPEKWTEDGRFTAFLAEVEQLNARDPQPLRWHEITQLAEDTFRAIHWITELRAAYLPGAFVPQAKLRLLLLLLGKPKLAAALIAGAETRTSQANRGLEQLAEGVRRYPALSAAFGELAPTDLLDRLGDPEFAGFRADFDAFLAEYGHRETVSVVLSSAPTWSGAPDVVLGLVKAMLGERREGADQTGQALRELERHPALRIRPLRRQVLGAVAAAKTGIAFREDTHFYATKLLPPLRRALLELGRRLTAAGVLDSPDQVHHLRFDELQTMIIHGGSGSGSGSGGGADSDEDDDGGALPAADRGRYRRVVLAREAKRRELEGIPLLPMDALFARRRRQGNALVSGTAASAGRAAGRVRVILSPAEFGTLASGEILVCPYTNPSWTPLFQRAAAVVVDAGGLASHAAIVAREYGIPAVMGTGTGTTVLRDGQQVLVDGSAGLVLPAGDERA</sequence>
<evidence type="ECO:0000256" key="1">
    <source>
        <dbReference type="SAM" id="MobiDB-lite"/>
    </source>
</evidence>
<evidence type="ECO:0000259" key="2">
    <source>
        <dbReference type="Pfam" id="PF00391"/>
    </source>
</evidence>
<name>A0A1H1BJ33_9MICC</name>
<feature type="region of interest" description="Disordered" evidence="1">
    <location>
        <begin position="698"/>
        <end position="724"/>
    </location>
</feature>
<dbReference type="SUPFAM" id="SSF56059">
    <property type="entry name" value="Glutathione synthetase ATP-binding domain-like"/>
    <property type="match status" value="1"/>
</dbReference>
<dbReference type="GO" id="GO:0016301">
    <property type="term" value="F:kinase activity"/>
    <property type="evidence" value="ECO:0007669"/>
    <property type="project" value="UniProtKB-KW"/>
</dbReference>
<dbReference type="Gene3D" id="3.30.1490.20">
    <property type="entry name" value="ATP-grasp fold, A domain"/>
    <property type="match status" value="1"/>
</dbReference>
<keyword evidence="4" id="KW-0670">Pyruvate</keyword>
<dbReference type="Pfam" id="PF01326">
    <property type="entry name" value="PPDK_N"/>
    <property type="match status" value="1"/>
</dbReference>
<dbReference type="InterPro" id="IPR013815">
    <property type="entry name" value="ATP_grasp_subdomain_1"/>
</dbReference>
<accession>A0A1H1BJ33</accession>
<organism evidence="4 5">
    <name type="scientific">Crystallibacter crystallopoietes</name>
    <dbReference type="NCBI Taxonomy" id="37928"/>
    <lineage>
        <taxon>Bacteria</taxon>
        <taxon>Bacillati</taxon>
        <taxon>Actinomycetota</taxon>
        <taxon>Actinomycetes</taxon>
        <taxon>Micrococcales</taxon>
        <taxon>Micrococcaceae</taxon>
        <taxon>Crystallibacter</taxon>
    </lineage>
</organism>
<feature type="compositionally biased region" description="Gly residues" evidence="1">
    <location>
        <begin position="699"/>
        <end position="711"/>
    </location>
</feature>
<evidence type="ECO:0000313" key="4">
    <source>
        <dbReference type="EMBL" id="SDQ51909.1"/>
    </source>
</evidence>
<dbReference type="Gene3D" id="3.30.470.20">
    <property type="entry name" value="ATP-grasp fold, B domain"/>
    <property type="match status" value="1"/>
</dbReference>
<dbReference type="InterPro" id="IPR008279">
    <property type="entry name" value="PEP-util_enz_mobile_dom"/>
</dbReference>
<dbReference type="KEGG" id="acry:AC20117_10180"/>
<dbReference type="AlphaFoldDB" id="A0A1H1BJ33"/>
<dbReference type="Pfam" id="PF00391">
    <property type="entry name" value="PEP-utilizers"/>
    <property type="match status" value="1"/>
</dbReference>
<dbReference type="InterPro" id="IPR002192">
    <property type="entry name" value="PPDK_AMP/ATP-bd"/>
</dbReference>
<gene>
    <name evidence="4" type="ORF">SAMN04489742_1436</name>
</gene>
<protein>
    <submittedName>
        <fullName evidence="4">Pyruvate, water dikinase</fullName>
    </submittedName>
</protein>
<proteinExistence type="predicted"/>
<dbReference type="STRING" id="37928.SAMN04489742_1436"/>
<dbReference type="RefSeq" id="WP_074699827.1">
    <property type="nucleotide sequence ID" value="NZ_CP018863.1"/>
</dbReference>
<reference evidence="4 5" key="1">
    <citation type="submission" date="2016-10" db="EMBL/GenBank/DDBJ databases">
        <authorList>
            <person name="de Groot N.N."/>
        </authorList>
    </citation>
    <scope>NUCLEOTIDE SEQUENCE [LARGE SCALE GENOMIC DNA]</scope>
    <source>
        <strain evidence="4 5">DSM 20117</strain>
    </source>
</reference>
<dbReference type="PANTHER" id="PTHR43615">
    <property type="entry name" value="PHOSPHOENOLPYRUVATE SYNTHASE-RELATED"/>
    <property type="match status" value="1"/>
</dbReference>